<evidence type="ECO:0000313" key="2">
    <source>
        <dbReference type="Proteomes" id="UP000215563"/>
    </source>
</evidence>
<dbReference type="EMBL" id="NMQU01000032">
    <property type="protein sequence ID" value="OXM51628.1"/>
    <property type="molecule type" value="Genomic_DNA"/>
</dbReference>
<comment type="caution">
    <text evidence="1">The sequence shown here is derived from an EMBL/GenBank/DDBJ whole genome shotgun (WGS) entry which is preliminary data.</text>
</comment>
<gene>
    <name evidence="1" type="ORF">CFP75_12665</name>
</gene>
<dbReference type="Proteomes" id="UP000215563">
    <property type="component" value="Unassembled WGS sequence"/>
</dbReference>
<dbReference type="SUPFAM" id="SSF52490">
    <property type="entry name" value="Tubulin nucleotide-binding domain-like"/>
    <property type="match status" value="1"/>
</dbReference>
<sequence length="1053" mass="115736">MPARWTGEHAMKIYQPMMFVGLGGTGCKVGAELEKRLREELCGPDGTRLLADLPNALPYQLPSCLQFVYADLSTNELQRVRREVVPGREHDAAAQKTMHLITDLVPPRLGNSADVAQSLRINTDEETIGWLPAKESDPRIGPLVRGAGQLPAVGRGVLFETIRRNPDTALLGIKQALADINESAGELFVVSGKRTQRVDTVTVFVVFSVAGGTGSGIYYDYLHLIGDLMQRGGKQAEIYPLVLMPSAFDDGQGGGRPADLNAGSALVDLFRLIDDQNAQGSPDELDAHGTHGAVSVRYPRLEQVQLLPNTIQTAFLFGRPVGGVRRDDLNRSMVSLMTSLIGAGPTDQAGEDEGANRPYQSFADGFINSKVDRHATAETGVGRRGVTTSAVAALTTPLLELTEAVSAHLLANAVNELLVPPGAAESNRTHIRRFVTASGLDRILDAGPARIPPQGSPVGYGPVLAALTERANAMSGNIERGPDTLAGPVATVAQNFMPAKAVEVLLREMDLFRLRRTVFGHRDLTDPLDRSGFRFLLENWCSPPPAPPGLNAAAPPLPQNLPRKLTQRLRIADEPVQAVIRQQDLWYSWQTRRIWNAAWNDSRRMWTRPWQAFVEEFDAVHERFVTYARSEPRSFDQRSKDLYKPRVGVAYLLPPEDHGLEGFYQSVLDRLKEEYGEHLGPNAHEGDLLNLMLGQDGWAAAYAQGRQDPEGAVAHVRQRIKEVVSEQLRPSDRTRPALVPRMEDLLANAVRRRDDSLTEADLDRFRQKLAELVPGGFAPDGNAPLKALFTYPAAQENDDIERFLGREVSLPADMIGEPEFRAVQADAIIVVLNRSSMGVTEVPELRRVVKLWAEAQHRPHPQDTLPWRRRLSQDQGYLLIGEHDRAHVLHRLLCAAWNGKVVVAGDPASPTSITVELGSRESVAMKLELSALGALSSWASVLQAYENWILADDNPTRRSLAARLMSSVPDDAGRAPMPPAAEFTTLVDLAESESLKVKQAEQNRVLQRDPQLAVVQRFWTRSLPDALGLRVGATTKNLVDLREQVEITTGLGE</sequence>
<evidence type="ECO:0000313" key="1">
    <source>
        <dbReference type="EMBL" id="OXM51628.1"/>
    </source>
</evidence>
<dbReference type="Gene3D" id="3.40.50.1440">
    <property type="entry name" value="Tubulin/FtsZ, GTPase domain"/>
    <property type="match status" value="1"/>
</dbReference>
<name>A0A229RY65_AMYAL</name>
<dbReference type="Pfam" id="PF13809">
    <property type="entry name" value="Tubulin_2"/>
    <property type="match status" value="1"/>
</dbReference>
<keyword evidence="2" id="KW-1185">Reference proteome</keyword>
<evidence type="ECO:0008006" key="3">
    <source>
        <dbReference type="Google" id="ProtNLM"/>
    </source>
</evidence>
<dbReference type="AlphaFoldDB" id="A0A229RY65"/>
<dbReference type="InterPro" id="IPR025904">
    <property type="entry name" value="Tubulin-like"/>
</dbReference>
<reference evidence="1 2" key="1">
    <citation type="submission" date="2017-07" db="EMBL/GenBank/DDBJ databases">
        <title>Amycolatopsis alba DSM 44262 Genome sequencing and assembly.</title>
        <authorList>
            <person name="Kaur N."/>
            <person name="Mayilraj S."/>
        </authorList>
    </citation>
    <scope>NUCLEOTIDE SEQUENCE [LARGE SCALE GENOMIC DNA]</scope>
    <source>
        <strain evidence="1 2">DSM 44262</strain>
    </source>
</reference>
<dbReference type="PROSITE" id="PS51257">
    <property type="entry name" value="PROKAR_LIPOPROTEIN"/>
    <property type="match status" value="1"/>
</dbReference>
<accession>A0A229RY65</accession>
<dbReference type="OrthoDB" id="3644648at2"/>
<dbReference type="InterPro" id="IPR036525">
    <property type="entry name" value="Tubulin/FtsZ_GTPase_sf"/>
</dbReference>
<protein>
    <recommendedName>
        <fullName evidence="3">Tubulin-like doman-containing protein</fullName>
    </recommendedName>
</protein>
<organism evidence="1 2">
    <name type="scientific">Amycolatopsis alba DSM 44262</name>
    <dbReference type="NCBI Taxonomy" id="1125972"/>
    <lineage>
        <taxon>Bacteria</taxon>
        <taxon>Bacillati</taxon>
        <taxon>Actinomycetota</taxon>
        <taxon>Actinomycetes</taxon>
        <taxon>Pseudonocardiales</taxon>
        <taxon>Pseudonocardiaceae</taxon>
        <taxon>Amycolatopsis</taxon>
    </lineage>
</organism>
<proteinExistence type="predicted"/>